<evidence type="ECO:0000256" key="5">
    <source>
        <dbReference type="ARBA" id="ARBA00022857"/>
    </source>
</evidence>
<dbReference type="Pfam" id="PF03446">
    <property type="entry name" value="NAD_binding_2"/>
    <property type="match status" value="1"/>
</dbReference>
<comment type="pathway">
    <text evidence="2 10 14">Carbohydrate degradation; pentose phosphate pathway; D-ribulose 5-phosphate from D-glucose 6-phosphate (oxidative stage): step 3/3.</text>
</comment>
<dbReference type="NCBIfam" id="TIGR00873">
    <property type="entry name" value="gnd"/>
    <property type="match status" value="1"/>
</dbReference>
<dbReference type="FunFam" id="1.10.1040.10:FF:000002">
    <property type="entry name" value="6-phosphogluconate dehydrogenase, decarboxylating"/>
    <property type="match status" value="1"/>
</dbReference>
<keyword evidence="5 10" id="KW-0521">NADP</keyword>
<dbReference type="Proteomes" id="UP000606974">
    <property type="component" value="Unassembled WGS sequence"/>
</dbReference>
<dbReference type="PANTHER" id="PTHR11811">
    <property type="entry name" value="6-PHOSPHOGLUCONATE DEHYDROGENASE"/>
    <property type="match status" value="1"/>
</dbReference>
<feature type="binding site" evidence="13">
    <location>
        <position position="105"/>
    </location>
    <ligand>
        <name>NADP(+)</name>
        <dbReference type="ChEBI" id="CHEBI:58349"/>
    </ligand>
</feature>
<dbReference type="PROSITE" id="PS00461">
    <property type="entry name" value="6PGD"/>
    <property type="match status" value="1"/>
</dbReference>
<evidence type="ECO:0000256" key="10">
    <source>
        <dbReference type="PIRNR" id="PIRNR000109"/>
    </source>
</evidence>
<dbReference type="Gene3D" id="1.20.5.320">
    <property type="entry name" value="6-Phosphogluconate Dehydrogenase, domain 3"/>
    <property type="match status" value="1"/>
</dbReference>
<dbReference type="GO" id="GO:0050661">
    <property type="term" value="F:NADP binding"/>
    <property type="evidence" value="ECO:0007669"/>
    <property type="project" value="InterPro"/>
</dbReference>
<feature type="binding site" description="in other chain" evidence="12">
    <location>
        <position position="105"/>
    </location>
    <ligand>
        <name>substrate</name>
        <note>ligand shared between dimeric partners</note>
    </ligand>
</feature>
<protein>
    <recommendedName>
        <fullName evidence="10 14">6-phosphogluconate dehydrogenase, decarboxylating</fullName>
        <ecNumber evidence="10 14">1.1.1.44</ecNumber>
    </recommendedName>
</protein>
<evidence type="ECO:0000256" key="3">
    <source>
        <dbReference type="ARBA" id="ARBA00008419"/>
    </source>
</evidence>
<evidence type="ECO:0000256" key="2">
    <source>
        <dbReference type="ARBA" id="ARBA00004874"/>
    </source>
</evidence>
<dbReference type="SUPFAM" id="SSF48179">
    <property type="entry name" value="6-phosphogluconate dehydrogenase C-terminal domain-like"/>
    <property type="match status" value="1"/>
</dbReference>
<evidence type="ECO:0000313" key="16">
    <source>
        <dbReference type="EMBL" id="KAF7511220.1"/>
    </source>
</evidence>
<dbReference type="EC" id="1.1.1.44" evidence="10 14"/>
<evidence type="ECO:0000256" key="6">
    <source>
        <dbReference type="ARBA" id="ARBA00023002"/>
    </source>
</evidence>
<feature type="binding site" evidence="12">
    <location>
        <position position="453"/>
    </location>
    <ligand>
        <name>substrate</name>
        <note>ligand shared between dimeric partners</note>
    </ligand>
</feature>
<feature type="binding site" description="in other chain" evidence="12">
    <location>
        <position position="289"/>
    </location>
    <ligand>
        <name>substrate</name>
        <note>ligand shared between dimeric partners</note>
    </ligand>
</feature>
<dbReference type="Gene3D" id="3.40.50.720">
    <property type="entry name" value="NAD(P)-binding Rossmann-like Domain"/>
    <property type="match status" value="1"/>
</dbReference>
<evidence type="ECO:0000256" key="13">
    <source>
        <dbReference type="PIRSR" id="PIRSR000109-3"/>
    </source>
</evidence>
<dbReference type="EMBL" id="JAACFV010000022">
    <property type="protein sequence ID" value="KAF7511220.1"/>
    <property type="molecule type" value="Genomic_DNA"/>
</dbReference>
<evidence type="ECO:0000313" key="17">
    <source>
        <dbReference type="Proteomes" id="UP000606974"/>
    </source>
</evidence>
<feature type="binding site" evidence="13">
    <location>
        <begin position="12"/>
        <end position="17"/>
    </location>
    <ligand>
        <name>NADP(+)</name>
        <dbReference type="ChEBI" id="CHEBI:58349"/>
    </ligand>
</feature>
<keyword evidence="8 10" id="KW-0570">Pentose shunt</keyword>
<dbReference type="InterPro" id="IPR006183">
    <property type="entry name" value="Pgluconate_DH"/>
</dbReference>
<feature type="binding site" description="in other chain" evidence="12">
    <location>
        <position position="262"/>
    </location>
    <ligand>
        <name>substrate</name>
        <note>ligand shared between dimeric partners</note>
    </ligand>
</feature>
<dbReference type="OrthoDB" id="434986at2759"/>
<feature type="binding site" description="in other chain" evidence="12">
    <location>
        <begin position="188"/>
        <end position="189"/>
    </location>
    <ligand>
        <name>substrate</name>
        <note>ligand shared between dimeric partners</note>
    </ligand>
</feature>
<organism evidence="16 17">
    <name type="scientific">Endocarpon pusillum</name>
    <dbReference type="NCBI Taxonomy" id="364733"/>
    <lineage>
        <taxon>Eukaryota</taxon>
        <taxon>Fungi</taxon>
        <taxon>Dikarya</taxon>
        <taxon>Ascomycota</taxon>
        <taxon>Pezizomycotina</taxon>
        <taxon>Eurotiomycetes</taxon>
        <taxon>Chaetothyriomycetidae</taxon>
        <taxon>Verrucariales</taxon>
        <taxon>Verrucariaceae</taxon>
        <taxon>Endocarpon</taxon>
    </lineage>
</organism>
<dbReference type="InterPro" id="IPR013328">
    <property type="entry name" value="6PGD_dom2"/>
</dbReference>
<evidence type="ECO:0000256" key="7">
    <source>
        <dbReference type="ARBA" id="ARBA00023064"/>
    </source>
</evidence>
<dbReference type="UniPathway" id="UPA00115">
    <property type="reaction ID" value="UER00410"/>
</dbReference>
<evidence type="ECO:0000256" key="9">
    <source>
        <dbReference type="ARBA" id="ARBA00048640"/>
    </source>
</evidence>
<dbReference type="InterPro" id="IPR006114">
    <property type="entry name" value="6PGDH_C"/>
</dbReference>
<comment type="function">
    <text evidence="1 10">Catalyzes the oxidative decarboxylation of 6-phosphogluconate to ribulose 5-phosphate and CO(2), with concomitant reduction of NADP to NADPH.</text>
</comment>
<dbReference type="GO" id="GO:0019521">
    <property type="term" value="P:D-gluconate metabolic process"/>
    <property type="evidence" value="ECO:0007669"/>
    <property type="project" value="UniProtKB-KW"/>
</dbReference>
<dbReference type="Gene3D" id="1.10.1040.10">
    <property type="entry name" value="N-(1-d-carboxylethyl)-l-norvaline Dehydrogenase, domain 2"/>
    <property type="match status" value="1"/>
</dbReference>
<dbReference type="SUPFAM" id="SSF51735">
    <property type="entry name" value="NAD(P)-binding Rossmann-fold domains"/>
    <property type="match status" value="1"/>
</dbReference>
<dbReference type="FunFam" id="1.20.5.320:FF:000002">
    <property type="entry name" value="6-phosphogluconate dehydrogenase, decarboxylating"/>
    <property type="match status" value="1"/>
</dbReference>
<evidence type="ECO:0000256" key="4">
    <source>
        <dbReference type="ARBA" id="ARBA00011738"/>
    </source>
</evidence>
<dbReference type="InterPro" id="IPR006113">
    <property type="entry name" value="6PGDH_Gnd/GntZ"/>
</dbReference>
<evidence type="ECO:0000256" key="11">
    <source>
        <dbReference type="PIRSR" id="PIRSR000109-1"/>
    </source>
</evidence>
<comment type="catalytic activity">
    <reaction evidence="9 10 14">
        <text>6-phospho-D-gluconate + NADP(+) = D-ribulose 5-phosphate + CO2 + NADPH</text>
        <dbReference type="Rhea" id="RHEA:10116"/>
        <dbReference type="ChEBI" id="CHEBI:16526"/>
        <dbReference type="ChEBI" id="CHEBI:57783"/>
        <dbReference type="ChEBI" id="CHEBI:58121"/>
        <dbReference type="ChEBI" id="CHEBI:58349"/>
        <dbReference type="ChEBI" id="CHEBI:58759"/>
        <dbReference type="EC" id="1.1.1.44"/>
    </reaction>
</comment>
<dbReference type="PRINTS" id="PR00076">
    <property type="entry name" value="6PGDHDRGNASE"/>
</dbReference>
<feature type="active site" description="Proton acceptor" evidence="11">
    <location>
        <position position="185"/>
    </location>
</feature>
<evidence type="ECO:0000256" key="1">
    <source>
        <dbReference type="ARBA" id="ARBA00002526"/>
    </source>
</evidence>
<dbReference type="GO" id="GO:0004616">
    <property type="term" value="F:phosphogluconate dehydrogenase (decarboxylating) activity"/>
    <property type="evidence" value="ECO:0007669"/>
    <property type="project" value="UniProtKB-EC"/>
</dbReference>
<comment type="caution">
    <text evidence="16">The sequence shown here is derived from an EMBL/GenBank/DDBJ whole genome shotgun (WGS) entry which is preliminary data.</text>
</comment>
<dbReference type="GO" id="GO:0009051">
    <property type="term" value="P:pentose-phosphate shunt, oxidative branch"/>
    <property type="evidence" value="ECO:0007669"/>
    <property type="project" value="UniProtKB-ARBA"/>
</dbReference>
<feature type="binding site" evidence="13">
    <location>
        <begin position="77"/>
        <end position="79"/>
    </location>
    <ligand>
        <name>NADP(+)</name>
        <dbReference type="ChEBI" id="CHEBI:58349"/>
    </ligand>
</feature>
<feature type="binding site" evidence="12">
    <location>
        <position position="447"/>
    </location>
    <ligand>
        <name>substrate</name>
        <note>ligand shared between dimeric partners</note>
    </ligand>
</feature>
<feature type="active site" description="Proton donor" evidence="11">
    <location>
        <position position="192"/>
    </location>
</feature>
<comment type="subunit">
    <text evidence="4 10">Homodimer.</text>
</comment>
<dbReference type="SMART" id="SM01350">
    <property type="entry name" value="6PGD"/>
    <property type="match status" value="1"/>
</dbReference>
<evidence type="ECO:0000256" key="8">
    <source>
        <dbReference type="ARBA" id="ARBA00023126"/>
    </source>
</evidence>
<dbReference type="AlphaFoldDB" id="A0A8H7AU89"/>
<dbReference type="PIRSF" id="PIRSF000109">
    <property type="entry name" value="6PGD"/>
    <property type="match status" value="1"/>
</dbReference>
<dbReference type="InterPro" id="IPR008927">
    <property type="entry name" value="6-PGluconate_DH-like_C_sf"/>
</dbReference>
<dbReference type="InterPro" id="IPR006115">
    <property type="entry name" value="6PGDH_NADP-bd"/>
</dbReference>
<proteinExistence type="inferred from homology"/>
<accession>A0A8H7AU89</accession>
<keyword evidence="7 14" id="KW-0311">Gluconate utilization</keyword>
<dbReference type="Pfam" id="PF00393">
    <property type="entry name" value="6PGD"/>
    <property type="match status" value="1"/>
</dbReference>
<feature type="binding site" description="in other chain" evidence="12">
    <location>
        <position position="193"/>
    </location>
    <ligand>
        <name>substrate</name>
        <note>ligand shared between dimeric partners</note>
    </ligand>
</feature>
<feature type="binding site" description="in other chain" evidence="12">
    <location>
        <begin position="131"/>
        <end position="133"/>
    </location>
    <ligand>
        <name>substrate</name>
        <note>ligand shared between dimeric partners</note>
    </ligand>
</feature>
<dbReference type="InterPro" id="IPR036291">
    <property type="entry name" value="NAD(P)-bd_dom_sf"/>
</dbReference>
<evidence type="ECO:0000259" key="15">
    <source>
        <dbReference type="SMART" id="SM01350"/>
    </source>
</evidence>
<comment type="similarity">
    <text evidence="3 10 14">Belongs to the 6-phosphogluconate dehydrogenase family.</text>
</comment>
<dbReference type="InterPro" id="IPR006184">
    <property type="entry name" value="6PGdom_BS"/>
</dbReference>
<evidence type="ECO:0000256" key="14">
    <source>
        <dbReference type="RuleBase" id="RU000485"/>
    </source>
</evidence>
<gene>
    <name evidence="16" type="primary">GND1</name>
    <name evidence="16" type="ORF">GJ744_005117</name>
</gene>
<feature type="binding site" evidence="13">
    <location>
        <begin position="35"/>
        <end position="37"/>
    </location>
    <ligand>
        <name>NADP(+)</name>
        <dbReference type="ChEBI" id="CHEBI:58349"/>
    </ligand>
</feature>
<name>A0A8H7AU89_9EURO</name>
<dbReference type="NCBIfam" id="NF006765">
    <property type="entry name" value="PRK09287.1"/>
    <property type="match status" value="1"/>
</dbReference>
<sequence length="490" mass="54231">MSGPTGDFGLIGLAVMGQNLILNAADHGFHVIAFNRTVEKVDLFMENEAKGKNVEGAHSVQEFVSKLKKPRRMMLLVMAGKPVDDFIEALLPFTEEGDIIIDGGNSHYPDTNRRTKYLAEKGIRFVGTGVSGGEEGARYGPSLMPGGNEEAWPYIKDVFQSIAAKSDGEPCCDWVGDEGAGHYVKMVHNGIEYGDMQLITEAYDIMKRGLGMSADEMADVFDKWNKGVLDSFLIEITRDILRFKDDDGSPLVEKILDAAGQKGTGKWTAINALDLGMPVTLIGEAVFARCLSSLKEERGRAAKLLEGPSPKFDGDKQEFIDNLEQALYASKIISYAQGFMLIQNAAKEYKWKLNKPSIALMWRGGCIIRSVFLKDITSAYRSNPDLENLLFDDFFNKAIHKAQPGWRDIVSKGALWGIPTPAFTTALSFYDGYRTKDLPANLLQAQRDYFGAHTFRIKPEYANEKYPQGKNIHVNWTGRGGNVSASTYTA</sequence>
<keyword evidence="6 10" id="KW-0560">Oxidoreductase</keyword>
<reference evidence="16" key="1">
    <citation type="submission" date="2020-02" db="EMBL/GenBank/DDBJ databases">
        <authorList>
            <person name="Palmer J.M."/>
        </authorList>
    </citation>
    <scope>NUCLEOTIDE SEQUENCE</scope>
    <source>
        <strain evidence="16">EPUS1.4</strain>
        <tissue evidence="16">Thallus</tissue>
    </source>
</reference>
<feature type="domain" description="6-phosphogluconate dehydrogenase C-terminal" evidence="15">
    <location>
        <begin position="181"/>
        <end position="477"/>
    </location>
</feature>
<keyword evidence="17" id="KW-1185">Reference proteome</keyword>
<dbReference type="FunFam" id="3.40.50.720:FF:000007">
    <property type="entry name" value="6-phosphogluconate dehydrogenase, decarboxylating"/>
    <property type="match status" value="1"/>
</dbReference>
<evidence type="ECO:0000256" key="12">
    <source>
        <dbReference type="PIRSR" id="PIRSR000109-2"/>
    </source>
</evidence>